<dbReference type="OrthoDB" id="56053at2157"/>
<dbReference type="RefSeq" id="WP_012766106.1">
    <property type="nucleotide sequence ID" value="NC_012883.1"/>
</dbReference>
<sequence>MFGDSKKKSLEKFKKEIRTGIYAYLILSFLSRERSHGYAIKKALEEVSDGKFVPSESTLYGILKTLEKHELIKGEWMETGGRPRKCYTITLNGEEVLKELKKEINLVKELLENHS</sequence>
<dbReference type="Gene3D" id="1.10.10.10">
    <property type="entry name" value="Winged helix-like DNA-binding domain superfamily/Winged helix DNA-binding domain"/>
    <property type="match status" value="1"/>
</dbReference>
<evidence type="ECO:0000313" key="2">
    <source>
        <dbReference type="EMBL" id="ACS89145.1"/>
    </source>
</evidence>
<dbReference type="PANTHER" id="PTHR33169">
    <property type="entry name" value="PADR-FAMILY TRANSCRIPTIONAL REGULATOR"/>
    <property type="match status" value="1"/>
</dbReference>
<evidence type="ECO:0000313" key="3">
    <source>
        <dbReference type="Proteomes" id="UP000009079"/>
    </source>
</evidence>
<feature type="domain" description="Transcription regulator PadR N-terminal" evidence="1">
    <location>
        <begin position="26"/>
        <end position="99"/>
    </location>
</feature>
<proteinExistence type="predicted"/>
<dbReference type="eggNOG" id="arCOG00001">
    <property type="taxonomic scope" value="Archaea"/>
</dbReference>
<dbReference type="InterPro" id="IPR036388">
    <property type="entry name" value="WH-like_DNA-bd_sf"/>
</dbReference>
<dbReference type="AlphaFoldDB" id="C6A0K0"/>
<reference evidence="2 3" key="1">
    <citation type="journal article" date="2009" name="Appl. Environ. Microbiol.">
        <title>Metabolic versatility and indigenous origin of the archaeon Thermococcus sibiricus, isolated from a siberian oil reservoir, as revealed by genome analysis.</title>
        <authorList>
            <person name="Mardanov A.V."/>
            <person name="Ravin N.V."/>
            <person name="Svetlitchnyi V.A."/>
            <person name="Beletsky A.V."/>
            <person name="Miroshnichenko M.L."/>
            <person name="Bonch-Osmolovskaya E.A."/>
            <person name="Skryabin K.G."/>
        </authorList>
    </citation>
    <scope>NUCLEOTIDE SEQUENCE [LARGE SCALE GENOMIC DNA]</scope>
    <source>
        <strain evidence="3">DSM 12597 / MM 739</strain>
    </source>
</reference>
<dbReference type="KEGG" id="tsi:TSIB_0077"/>
<gene>
    <name evidence="2" type="ordered locus">TSIB_0077</name>
</gene>
<dbReference type="GeneID" id="8095045"/>
<accession>C6A0K0</accession>
<dbReference type="InterPro" id="IPR052509">
    <property type="entry name" value="Metal_resp_DNA-bind_regulator"/>
</dbReference>
<dbReference type="HOGENOM" id="CLU_063440_3_3_2"/>
<dbReference type="Proteomes" id="UP000009079">
    <property type="component" value="Chromosome"/>
</dbReference>
<dbReference type="PANTHER" id="PTHR33169:SF14">
    <property type="entry name" value="TRANSCRIPTIONAL REGULATOR RV3488"/>
    <property type="match status" value="1"/>
</dbReference>
<dbReference type="SUPFAM" id="SSF46785">
    <property type="entry name" value="Winged helix' DNA-binding domain"/>
    <property type="match status" value="1"/>
</dbReference>
<evidence type="ECO:0000259" key="1">
    <source>
        <dbReference type="Pfam" id="PF03551"/>
    </source>
</evidence>
<keyword evidence="3" id="KW-1185">Reference proteome</keyword>
<dbReference type="STRING" id="604354.TSIB_0077"/>
<dbReference type="InterPro" id="IPR036390">
    <property type="entry name" value="WH_DNA-bd_sf"/>
</dbReference>
<dbReference type="InterPro" id="IPR005149">
    <property type="entry name" value="Tscrpt_reg_PadR_N"/>
</dbReference>
<organism evidence="2 3">
    <name type="scientific">Thermococcus sibiricus (strain DSM 12597 / MM 739)</name>
    <dbReference type="NCBI Taxonomy" id="604354"/>
    <lineage>
        <taxon>Archaea</taxon>
        <taxon>Methanobacteriati</taxon>
        <taxon>Methanobacteriota</taxon>
        <taxon>Thermococci</taxon>
        <taxon>Thermococcales</taxon>
        <taxon>Thermococcaceae</taxon>
        <taxon>Thermococcus</taxon>
    </lineage>
</organism>
<protein>
    <submittedName>
        <fullName evidence="2">Predicted transcriptional regulator</fullName>
    </submittedName>
</protein>
<name>C6A0K0_THESM</name>
<dbReference type="Pfam" id="PF03551">
    <property type="entry name" value="PadR"/>
    <property type="match status" value="1"/>
</dbReference>
<dbReference type="EMBL" id="CP001463">
    <property type="protein sequence ID" value="ACS89145.1"/>
    <property type="molecule type" value="Genomic_DNA"/>
</dbReference>